<dbReference type="Pfam" id="PF00144">
    <property type="entry name" value="Beta-lactamase"/>
    <property type="match status" value="1"/>
</dbReference>
<sequence length="374" mass="40956">MGVLKIAAIILLVLIVIAAALFFYSRYRINNIKNYGNLETSLDKQVQKTLAKENTYGLVIGVYKDGSNFVKGYGTLLKGENLSPDGASIFELASTSKLFTTSLLQILCDRGIVHLDDKIADLLREQISLPASAANTTLRQLATHTSGFPSLPQSLMDKMQDEANPYKDLKTQDLYDYLTTCIGKKAEGKFEYSNFGMGLLGHILALKVGSDYEVAVQRELLNPLNMSHTFVTLDSNMVDNIAQGYNGNGEPAPIWTDNVLTGAGSFLSNASDMLLFIRANLDKHHPLYSVLVKTHAQQLGGETGLGWLLPGGQEKFIGNTTVLWHNGMAGGYASYIAIDTIFGNGLIILSNKSEDLTGRGNMLMRMINTQSWKQ</sequence>
<keyword evidence="4" id="KW-1185">Reference proteome</keyword>
<organism evidence="3 4">
    <name type="scientific">Flavipsychrobacter stenotrophus</name>
    <dbReference type="NCBI Taxonomy" id="2077091"/>
    <lineage>
        <taxon>Bacteria</taxon>
        <taxon>Pseudomonadati</taxon>
        <taxon>Bacteroidota</taxon>
        <taxon>Chitinophagia</taxon>
        <taxon>Chitinophagales</taxon>
        <taxon>Chitinophagaceae</taxon>
        <taxon>Flavipsychrobacter</taxon>
    </lineage>
</organism>
<evidence type="ECO:0000256" key="1">
    <source>
        <dbReference type="SAM" id="Phobius"/>
    </source>
</evidence>
<keyword evidence="1" id="KW-0812">Transmembrane</keyword>
<feature type="transmembrane region" description="Helical" evidence="1">
    <location>
        <begin position="6"/>
        <end position="24"/>
    </location>
</feature>
<dbReference type="PANTHER" id="PTHR46825">
    <property type="entry name" value="D-ALANYL-D-ALANINE-CARBOXYPEPTIDASE/ENDOPEPTIDASE AMPH"/>
    <property type="match status" value="1"/>
</dbReference>
<name>A0A2S7SPZ3_9BACT</name>
<comment type="caution">
    <text evidence="3">The sequence shown here is derived from an EMBL/GenBank/DDBJ whole genome shotgun (WGS) entry which is preliminary data.</text>
</comment>
<evidence type="ECO:0000313" key="3">
    <source>
        <dbReference type="EMBL" id="PQJ08711.1"/>
    </source>
</evidence>
<protein>
    <recommendedName>
        <fullName evidence="2">Beta-lactamase-related domain-containing protein</fullName>
    </recommendedName>
</protein>
<keyword evidence="1" id="KW-0472">Membrane</keyword>
<keyword evidence="1" id="KW-1133">Transmembrane helix</keyword>
<evidence type="ECO:0000313" key="4">
    <source>
        <dbReference type="Proteomes" id="UP000239872"/>
    </source>
</evidence>
<dbReference type="OrthoDB" id="9793489at2"/>
<dbReference type="SUPFAM" id="SSF56601">
    <property type="entry name" value="beta-lactamase/transpeptidase-like"/>
    <property type="match status" value="1"/>
</dbReference>
<accession>A0A2S7SPZ3</accession>
<proteinExistence type="predicted"/>
<evidence type="ECO:0000259" key="2">
    <source>
        <dbReference type="Pfam" id="PF00144"/>
    </source>
</evidence>
<dbReference type="PANTHER" id="PTHR46825:SF8">
    <property type="entry name" value="BETA-LACTAMASE-RELATED"/>
    <property type="match status" value="1"/>
</dbReference>
<dbReference type="AlphaFoldDB" id="A0A2S7SPZ3"/>
<dbReference type="InterPro" id="IPR050491">
    <property type="entry name" value="AmpC-like"/>
</dbReference>
<dbReference type="InterPro" id="IPR012338">
    <property type="entry name" value="Beta-lactam/transpept-like"/>
</dbReference>
<gene>
    <name evidence="3" type="ORF">CJD36_022865</name>
</gene>
<dbReference type="Gene3D" id="3.40.710.10">
    <property type="entry name" value="DD-peptidase/beta-lactamase superfamily"/>
    <property type="match status" value="1"/>
</dbReference>
<reference evidence="3 4" key="1">
    <citation type="submission" date="2018-01" db="EMBL/GenBank/DDBJ databases">
        <title>A novel member of the phylum Bacteroidetes isolated from glacier ice.</title>
        <authorList>
            <person name="Liu Q."/>
            <person name="Xin Y.-H."/>
        </authorList>
    </citation>
    <scope>NUCLEOTIDE SEQUENCE [LARGE SCALE GENOMIC DNA]</scope>
    <source>
        <strain evidence="3 4">RB1R16</strain>
    </source>
</reference>
<dbReference type="EMBL" id="PPSL01000020">
    <property type="protein sequence ID" value="PQJ08711.1"/>
    <property type="molecule type" value="Genomic_DNA"/>
</dbReference>
<feature type="domain" description="Beta-lactamase-related" evidence="2">
    <location>
        <begin position="43"/>
        <end position="356"/>
    </location>
</feature>
<dbReference type="RefSeq" id="WP_105041527.1">
    <property type="nucleotide sequence ID" value="NZ_PPSL01000020.1"/>
</dbReference>
<dbReference type="InterPro" id="IPR001466">
    <property type="entry name" value="Beta-lactam-related"/>
</dbReference>
<dbReference type="Proteomes" id="UP000239872">
    <property type="component" value="Unassembled WGS sequence"/>
</dbReference>